<proteinExistence type="predicted"/>
<accession>A0AAD7JQI9</accession>
<dbReference type="EMBL" id="JARKIB010000017">
    <property type="protein sequence ID" value="KAJ7769876.1"/>
    <property type="molecule type" value="Genomic_DNA"/>
</dbReference>
<protein>
    <submittedName>
        <fullName evidence="1">Uncharacterized protein</fullName>
    </submittedName>
</protein>
<reference evidence="1" key="1">
    <citation type="submission" date="2023-03" db="EMBL/GenBank/DDBJ databases">
        <title>Massive genome expansion in bonnet fungi (Mycena s.s.) driven by repeated elements and novel gene families across ecological guilds.</title>
        <authorList>
            <consortium name="Lawrence Berkeley National Laboratory"/>
            <person name="Harder C.B."/>
            <person name="Miyauchi S."/>
            <person name="Viragh M."/>
            <person name="Kuo A."/>
            <person name="Thoen E."/>
            <person name="Andreopoulos B."/>
            <person name="Lu D."/>
            <person name="Skrede I."/>
            <person name="Drula E."/>
            <person name="Henrissat B."/>
            <person name="Morin E."/>
            <person name="Kohler A."/>
            <person name="Barry K."/>
            <person name="LaButti K."/>
            <person name="Morin E."/>
            <person name="Salamov A."/>
            <person name="Lipzen A."/>
            <person name="Mereny Z."/>
            <person name="Hegedus B."/>
            <person name="Baldrian P."/>
            <person name="Stursova M."/>
            <person name="Weitz H."/>
            <person name="Taylor A."/>
            <person name="Grigoriev I.V."/>
            <person name="Nagy L.G."/>
            <person name="Martin F."/>
            <person name="Kauserud H."/>
        </authorList>
    </citation>
    <scope>NUCLEOTIDE SEQUENCE</scope>
    <source>
        <strain evidence="1">CBHHK182m</strain>
    </source>
</reference>
<organism evidence="1 2">
    <name type="scientific">Mycena metata</name>
    <dbReference type="NCBI Taxonomy" id="1033252"/>
    <lineage>
        <taxon>Eukaryota</taxon>
        <taxon>Fungi</taxon>
        <taxon>Dikarya</taxon>
        <taxon>Basidiomycota</taxon>
        <taxon>Agaricomycotina</taxon>
        <taxon>Agaricomycetes</taxon>
        <taxon>Agaricomycetidae</taxon>
        <taxon>Agaricales</taxon>
        <taxon>Marasmiineae</taxon>
        <taxon>Mycenaceae</taxon>
        <taxon>Mycena</taxon>
    </lineage>
</organism>
<comment type="caution">
    <text evidence="1">The sequence shown here is derived from an EMBL/GenBank/DDBJ whole genome shotgun (WGS) entry which is preliminary data.</text>
</comment>
<evidence type="ECO:0000313" key="1">
    <source>
        <dbReference type="EMBL" id="KAJ7769876.1"/>
    </source>
</evidence>
<dbReference type="AlphaFoldDB" id="A0AAD7JQI9"/>
<dbReference type="Proteomes" id="UP001215598">
    <property type="component" value="Unassembled WGS sequence"/>
</dbReference>
<name>A0AAD7JQI9_9AGAR</name>
<keyword evidence="2" id="KW-1185">Reference proteome</keyword>
<gene>
    <name evidence="1" type="ORF">B0H16DRAFT_1715526</name>
</gene>
<evidence type="ECO:0000313" key="2">
    <source>
        <dbReference type="Proteomes" id="UP001215598"/>
    </source>
</evidence>
<sequence>MKASGCEHCSSEGVYTDTRNTCTGGLAYVFDSLCRHKALSILEHIARNFHSRKMGCYRDVGTGMMVASTRDKGSCRFTKPAFLTLETYESRIHGPRTSLRVPLLGVSDIITSIICIATRAACLLPPISPDCTQHHAPDELSVLGGVDGRARGGGKEMRERLYVIAACLRQREASTHACAAILSFAETLTMLFSPPIWRDKSFLKEGADAGTKR</sequence>